<keyword evidence="2" id="KW-1185">Reference proteome</keyword>
<proteinExistence type="predicted"/>
<reference evidence="1 2" key="1">
    <citation type="journal article" date="2019" name="Int. J. Syst. Evol. Microbiol.">
        <title>The Global Catalogue of Microorganisms (GCM) 10K type strain sequencing project: providing services to taxonomists for standard genome sequencing and annotation.</title>
        <authorList>
            <consortium name="The Broad Institute Genomics Platform"/>
            <consortium name="The Broad Institute Genome Sequencing Center for Infectious Disease"/>
            <person name="Wu L."/>
            <person name="Ma J."/>
        </authorList>
    </citation>
    <scope>NUCLEOTIDE SEQUENCE [LARGE SCALE GENOMIC DNA]</scope>
    <source>
        <strain evidence="1 2">JCM 8201</strain>
    </source>
</reference>
<evidence type="ECO:0000313" key="1">
    <source>
        <dbReference type="EMBL" id="GAA2738625.1"/>
    </source>
</evidence>
<protein>
    <submittedName>
        <fullName evidence="1">Uncharacterized protein</fullName>
    </submittedName>
</protein>
<evidence type="ECO:0000313" key="2">
    <source>
        <dbReference type="Proteomes" id="UP001501842"/>
    </source>
</evidence>
<accession>A0ABN3UUD5</accession>
<comment type="caution">
    <text evidence="1">The sequence shown here is derived from an EMBL/GenBank/DDBJ whole genome shotgun (WGS) entry which is preliminary data.</text>
</comment>
<name>A0ABN3UUD5_9ACTN</name>
<sequence>MLGQVANVLVLDTAEGLRLLARGLDDVRPQAPRAELGSEMYKEFEPVGFARFLRFGMAQTLETPGQTG</sequence>
<dbReference type="Proteomes" id="UP001501842">
    <property type="component" value="Unassembled WGS sequence"/>
</dbReference>
<dbReference type="EMBL" id="BAAATZ010000043">
    <property type="protein sequence ID" value="GAA2738625.1"/>
    <property type="molecule type" value="Genomic_DNA"/>
</dbReference>
<gene>
    <name evidence="1" type="ORF">GCM10010439_73280</name>
</gene>
<organism evidence="1 2">
    <name type="scientific">Actinocorallia aurantiaca</name>
    <dbReference type="NCBI Taxonomy" id="46204"/>
    <lineage>
        <taxon>Bacteria</taxon>
        <taxon>Bacillati</taxon>
        <taxon>Actinomycetota</taxon>
        <taxon>Actinomycetes</taxon>
        <taxon>Streptosporangiales</taxon>
        <taxon>Thermomonosporaceae</taxon>
        <taxon>Actinocorallia</taxon>
    </lineage>
</organism>